<dbReference type="Pfam" id="PF13560">
    <property type="entry name" value="HTH_31"/>
    <property type="match status" value="1"/>
</dbReference>
<evidence type="ECO:0000313" key="2">
    <source>
        <dbReference type="EMBL" id="TDC76323.1"/>
    </source>
</evidence>
<dbReference type="Gene3D" id="1.10.260.40">
    <property type="entry name" value="lambda repressor-like DNA-binding domains"/>
    <property type="match status" value="1"/>
</dbReference>
<accession>A0A4R4TMJ0</accession>
<organism evidence="2 3">
    <name type="scientific">Streptomyces hainanensis</name>
    <dbReference type="NCBI Taxonomy" id="402648"/>
    <lineage>
        <taxon>Bacteria</taxon>
        <taxon>Bacillati</taxon>
        <taxon>Actinomycetota</taxon>
        <taxon>Actinomycetes</taxon>
        <taxon>Kitasatosporales</taxon>
        <taxon>Streptomycetaceae</taxon>
        <taxon>Streptomyces</taxon>
    </lineage>
</organism>
<dbReference type="PROSITE" id="PS50943">
    <property type="entry name" value="HTH_CROC1"/>
    <property type="match status" value="1"/>
</dbReference>
<gene>
    <name evidence="2" type="ORF">E1283_10035</name>
</gene>
<dbReference type="Proteomes" id="UP000295345">
    <property type="component" value="Unassembled WGS sequence"/>
</dbReference>
<evidence type="ECO:0000259" key="1">
    <source>
        <dbReference type="PROSITE" id="PS50943"/>
    </source>
</evidence>
<dbReference type="EMBL" id="SMKI01000079">
    <property type="protein sequence ID" value="TDC76323.1"/>
    <property type="molecule type" value="Genomic_DNA"/>
</dbReference>
<dbReference type="InterPro" id="IPR043917">
    <property type="entry name" value="DUF5753"/>
</dbReference>
<keyword evidence="3" id="KW-1185">Reference proteome</keyword>
<dbReference type="RefSeq" id="WP_132817595.1">
    <property type="nucleotide sequence ID" value="NZ_SMKI01000079.1"/>
</dbReference>
<feature type="domain" description="HTH cro/C1-type" evidence="1">
    <location>
        <begin position="24"/>
        <end position="77"/>
    </location>
</feature>
<proteinExistence type="predicted"/>
<dbReference type="Pfam" id="PF19054">
    <property type="entry name" value="DUF5753"/>
    <property type="match status" value="1"/>
</dbReference>
<protein>
    <submittedName>
        <fullName evidence="2">Transcriptional regulator</fullName>
    </submittedName>
</protein>
<dbReference type="GO" id="GO:0003677">
    <property type="term" value="F:DNA binding"/>
    <property type="evidence" value="ECO:0007669"/>
    <property type="project" value="InterPro"/>
</dbReference>
<dbReference type="OrthoDB" id="2897536at2"/>
<dbReference type="CDD" id="cd00093">
    <property type="entry name" value="HTH_XRE"/>
    <property type="match status" value="1"/>
</dbReference>
<dbReference type="InterPro" id="IPR001387">
    <property type="entry name" value="Cro/C1-type_HTH"/>
</dbReference>
<sequence>MATPRTSVHFGPTRIGWEFFGAELKRRREDAGLSQDDLGRLVFCSGSYIGQFEAAFRKPQLDHARRFDKIFQTGGLFERMCEELINKAPFAKHFQYAAELQALATEVSEYAPLFVPGLLQTERYARTVFGAAEPFDSPEAIEEKVRNRLERARILQGPTAPRLWTILGEEVLRRPIGDRSVMAEQLRHLVATVRKGRVLVQVLPFSSGAQGLLAGNMTLMAFEDAPDVAYEEGPYYGQLLDEPALVARCQWAFDQARAAALPPKESLELIESVAKGYEADDGDG</sequence>
<dbReference type="SUPFAM" id="SSF47413">
    <property type="entry name" value="lambda repressor-like DNA-binding domains"/>
    <property type="match status" value="1"/>
</dbReference>
<dbReference type="AlphaFoldDB" id="A0A4R4TMJ0"/>
<dbReference type="SMART" id="SM00530">
    <property type="entry name" value="HTH_XRE"/>
    <property type="match status" value="1"/>
</dbReference>
<name>A0A4R4TMJ0_9ACTN</name>
<reference evidence="2 3" key="1">
    <citation type="submission" date="2019-03" db="EMBL/GenBank/DDBJ databases">
        <title>Draft genome sequences of novel Actinobacteria.</title>
        <authorList>
            <person name="Sahin N."/>
            <person name="Ay H."/>
            <person name="Saygin H."/>
        </authorList>
    </citation>
    <scope>NUCLEOTIDE SEQUENCE [LARGE SCALE GENOMIC DNA]</scope>
    <source>
        <strain evidence="2 3">DSM 41900</strain>
    </source>
</reference>
<evidence type="ECO:0000313" key="3">
    <source>
        <dbReference type="Proteomes" id="UP000295345"/>
    </source>
</evidence>
<comment type="caution">
    <text evidence="2">The sequence shown here is derived from an EMBL/GenBank/DDBJ whole genome shotgun (WGS) entry which is preliminary data.</text>
</comment>
<dbReference type="InterPro" id="IPR010982">
    <property type="entry name" value="Lambda_DNA-bd_dom_sf"/>
</dbReference>